<dbReference type="InterPro" id="IPR013766">
    <property type="entry name" value="Thioredoxin_domain"/>
</dbReference>
<evidence type="ECO:0000313" key="5">
    <source>
        <dbReference type="EMBL" id="MBT1706365.1"/>
    </source>
</evidence>
<comment type="subcellular location">
    <subcellularLocation>
        <location evidence="1">Cell envelope</location>
    </subcellularLocation>
</comment>
<keyword evidence="3" id="KW-0676">Redox-active center</keyword>
<dbReference type="CDD" id="cd02966">
    <property type="entry name" value="TlpA_like_family"/>
    <property type="match status" value="1"/>
</dbReference>
<sequence length="158" mass="18334">MKIFLLIVITTSALTSFSQPTKVVKLDQLQALMEDRSHSIQVINFWATWCAPCVKELPLFERLNNENNKELNVTLVSMDLDLDPKPDKVYKFIERKKIKSKVILLDENDPNSYIDKIDKQWSGALPATLIINTKTGHRKFIEKELHEGELEKLIRELK</sequence>
<gene>
    <name evidence="5" type="ORF">KK060_24010</name>
</gene>
<proteinExistence type="predicted"/>
<evidence type="ECO:0000259" key="4">
    <source>
        <dbReference type="PROSITE" id="PS51352"/>
    </source>
</evidence>
<keyword evidence="6" id="KW-1185">Reference proteome</keyword>
<dbReference type="EMBL" id="JAHESD010000103">
    <property type="protein sequence ID" value="MBT1706365.1"/>
    <property type="molecule type" value="Genomic_DNA"/>
</dbReference>
<evidence type="ECO:0000256" key="3">
    <source>
        <dbReference type="ARBA" id="ARBA00023284"/>
    </source>
</evidence>
<evidence type="ECO:0000256" key="1">
    <source>
        <dbReference type="ARBA" id="ARBA00004196"/>
    </source>
</evidence>
<dbReference type="InterPro" id="IPR013740">
    <property type="entry name" value="Redoxin"/>
</dbReference>
<name>A0ABS5VY91_9BACT</name>
<dbReference type="Proteomes" id="UP000772618">
    <property type="component" value="Unassembled WGS sequence"/>
</dbReference>
<reference evidence="5 6" key="1">
    <citation type="submission" date="2021-05" db="EMBL/GenBank/DDBJ databases">
        <title>A Polyphasic approach of four new species of the genus Ohtaekwangia: Ohtaekwangia histidinii sp. nov., Ohtaekwangia cretensis sp. nov., Ohtaekwangia indiensis sp. nov., Ohtaekwangia reichenbachii sp. nov. from diverse environment.</title>
        <authorList>
            <person name="Octaviana S."/>
        </authorList>
    </citation>
    <scope>NUCLEOTIDE SEQUENCE [LARGE SCALE GENOMIC DNA]</scope>
    <source>
        <strain evidence="5 6">PWU20</strain>
    </source>
</reference>
<dbReference type="PANTHER" id="PTHR42852">
    <property type="entry name" value="THIOL:DISULFIDE INTERCHANGE PROTEIN DSBE"/>
    <property type="match status" value="1"/>
</dbReference>
<dbReference type="PROSITE" id="PS51352">
    <property type="entry name" value="THIOREDOXIN_2"/>
    <property type="match status" value="1"/>
</dbReference>
<dbReference type="InterPro" id="IPR036249">
    <property type="entry name" value="Thioredoxin-like_sf"/>
</dbReference>
<organism evidence="5 6">
    <name type="scientific">Chryseosolibacter indicus</name>
    <dbReference type="NCBI Taxonomy" id="2782351"/>
    <lineage>
        <taxon>Bacteria</taxon>
        <taxon>Pseudomonadati</taxon>
        <taxon>Bacteroidota</taxon>
        <taxon>Cytophagia</taxon>
        <taxon>Cytophagales</taxon>
        <taxon>Chryseotaleaceae</taxon>
        <taxon>Chryseosolibacter</taxon>
    </lineage>
</organism>
<protein>
    <submittedName>
        <fullName evidence="5">TlpA family protein disulfide reductase</fullName>
    </submittedName>
</protein>
<dbReference type="SUPFAM" id="SSF52833">
    <property type="entry name" value="Thioredoxin-like"/>
    <property type="match status" value="1"/>
</dbReference>
<dbReference type="InterPro" id="IPR017937">
    <property type="entry name" value="Thioredoxin_CS"/>
</dbReference>
<accession>A0ABS5VY91</accession>
<keyword evidence="2" id="KW-0201">Cytochrome c-type biogenesis</keyword>
<dbReference type="RefSeq" id="WP_254157628.1">
    <property type="nucleotide sequence ID" value="NZ_JAHESD010000103.1"/>
</dbReference>
<dbReference type="Pfam" id="PF08534">
    <property type="entry name" value="Redoxin"/>
    <property type="match status" value="1"/>
</dbReference>
<evidence type="ECO:0000313" key="6">
    <source>
        <dbReference type="Proteomes" id="UP000772618"/>
    </source>
</evidence>
<comment type="caution">
    <text evidence="5">The sequence shown here is derived from an EMBL/GenBank/DDBJ whole genome shotgun (WGS) entry which is preliminary data.</text>
</comment>
<dbReference type="PROSITE" id="PS00194">
    <property type="entry name" value="THIOREDOXIN_1"/>
    <property type="match status" value="1"/>
</dbReference>
<dbReference type="Gene3D" id="3.40.30.10">
    <property type="entry name" value="Glutaredoxin"/>
    <property type="match status" value="1"/>
</dbReference>
<evidence type="ECO:0000256" key="2">
    <source>
        <dbReference type="ARBA" id="ARBA00022748"/>
    </source>
</evidence>
<feature type="domain" description="Thioredoxin" evidence="4">
    <location>
        <begin position="8"/>
        <end position="158"/>
    </location>
</feature>
<dbReference type="PANTHER" id="PTHR42852:SF13">
    <property type="entry name" value="PROTEIN DIPZ"/>
    <property type="match status" value="1"/>
</dbReference>
<dbReference type="InterPro" id="IPR050553">
    <property type="entry name" value="Thioredoxin_ResA/DsbE_sf"/>
</dbReference>